<evidence type="ECO:0000256" key="6">
    <source>
        <dbReference type="ARBA" id="ARBA00023014"/>
    </source>
</evidence>
<evidence type="ECO:0000256" key="2">
    <source>
        <dbReference type="ARBA" id="ARBA00022714"/>
    </source>
</evidence>
<dbReference type="InterPro" id="IPR017941">
    <property type="entry name" value="Rieske_2Fe-2S"/>
</dbReference>
<feature type="domain" description="Rieske" evidence="7">
    <location>
        <begin position="57"/>
        <end position="164"/>
    </location>
</feature>
<dbReference type="InterPro" id="IPR015879">
    <property type="entry name" value="Ring_hydroxy_dOase_asu_C_dom"/>
</dbReference>
<dbReference type="PANTHER" id="PTHR43756:SF5">
    <property type="entry name" value="CHOLINE MONOOXYGENASE, CHLOROPLASTIC"/>
    <property type="match status" value="1"/>
</dbReference>
<evidence type="ECO:0000256" key="3">
    <source>
        <dbReference type="ARBA" id="ARBA00022723"/>
    </source>
</evidence>
<keyword evidence="4" id="KW-0560">Oxidoreductase</keyword>
<evidence type="ECO:0000313" key="8">
    <source>
        <dbReference type="EMBL" id="WOJ97022.1"/>
    </source>
</evidence>
<dbReference type="PRINTS" id="PR00090">
    <property type="entry name" value="RNGDIOXGNASE"/>
</dbReference>
<dbReference type="CDD" id="cd03469">
    <property type="entry name" value="Rieske_RO_Alpha_N"/>
    <property type="match status" value="1"/>
</dbReference>
<dbReference type="InterPro" id="IPR036922">
    <property type="entry name" value="Rieske_2Fe-2S_sf"/>
</dbReference>
<dbReference type="PANTHER" id="PTHR43756">
    <property type="entry name" value="CHOLINE MONOOXYGENASE, CHLOROPLASTIC"/>
    <property type="match status" value="1"/>
</dbReference>
<evidence type="ECO:0000256" key="5">
    <source>
        <dbReference type="ARBA" id="ARBA00023004"/>
    </source>
</evidence>
<evidence type="ECO:0000256" key="1">
    <source>
        <dbReference type="ARBA" id="ARBA00001962"/>
    </source>
</evidence>
<keyword evidence="3" id="KW-0479">Metal-binding</keyword>
<dbReference type="InterPro" id="IPR001663">
    <property type="entry name" value="Rng_hydr_dOase-A"/>
</dbReference>
<dbReference type="PROSITE" id="PS51296">
    <property type="entry name" value="RIESKE"/>
    <property type="match status" value="1"/>
</dbReference>
<proteinExistence type="predicted"/>
<reference evidence="8 9" key="1">
    <citation type="submission" date="2023-10" db="EMBL/GenBank/DDBJ databases">
        <title>Two novel species belonging to the OM43/NOR5 clade.</title>
        <authorList>
            <person name="Park M."/>
        </authorList>
    </citation>
    <scope>NUCLEOTIDE SEQUENCE [LARGE SCALE GENOMIC DNA]</scope>
    <source>
        <strain evidence="8 9">IMCC45268</strain>
    </source>
</reference>
<protein>
    <submittedName>
        <fullName evidence="8">SRPBCC family protein</fullName>
    </submittedName>
</protein>
<evidence type="ECO:0000313" key="9">
    <source>
        <dbReference type="Proteomes" id="UP001626549"/>
    </source>
</evidence>
<keyword evidence="6" id="KW-0411">Iron-sulfur</keyword>
<gene>
    <name evidence="8" type="ORF">R0137_00270</name>
</gene>
<organism evidence="8 9">
    <name type="scientific">Congregibacter brevis</name>
    <dbReference type="NCBI Taxonomy" id="3081201"/>
    <lineage>
        <taxon>Bacteria</taxon>
        <taxon>Pseudomonadati</taxon>
        <taxon>Pseudomonadota</taxon>
        <taxon>Gammaproteobacteria</taxon>
        <taxon>Cellvibrionales</taxon>
        <taxon>Halieaceae</taxon>
        <taxon>Congregibacter</taxon>
    </lineage>
</organism>
<dbReference type="EMBL" id="CP136865">
    <property type="protein sequence ID" value="WOJ97022.1"/>
    <property type="molecule type" value="Genomic_DNA"/>
</dbReference>
<dbReference type="Pfam" id="PF00355">
    <property type="entry name" value="Rieske"/>
    <property type="match status" value="1"/>
</dbReference>
<dbReference type="SUPFAM" id="SSF50022">
    <property type="entry name" value="ISP domain"/>
    <property type="match status" value="1"/>
</dbReference>
<comment type="cofactor">
    <cofactor evidence="1">
        <name>Fe cation</name>
        <dbReference type="ChEBI" id="CHEBI:24875"/>
    </cofactor>
</comment>
<dbReference type="Pfam" id="PF00848">
    <property type="entry name" value="Ring_hydroxyl_A"/>
    <property type="match status" value="1"/>
</dbReference>
<dbReference type="RefSeq" id="WP_407327709.1">
    <property type="nucleotide sequence ID" value="NZ_CP136865.1"/>
</dbReference>
<dbReference type="Gene3D" id="2.102.10.10">
    <property type="entry name" value="Rieske [2Fe-2S] iron-sulphur domain"/>
    <property type="match status" value="1"/>
</dbReference>
<evidence type="ECO:0000256" key="4">
    <source>
        <dbReference type="ARBA" id="ARBA00023002"/>
    </source>
</evidence>
<dbReference type="SUPFAM" id="SSF55961">
    <property type="entry name" value="Bet v1-like"/>
    <property type="match status" value="1"/>
</dbReference>
<keyword evidence="5" id="KW-0408">Iron</keyword>
<accession>A0ABZ0IDA4</accession>
<dbReference type="Proteomes" id="UP001626549">
    <property type="component" value="Chromosome"/>
</dbReference>
<name>A0ABZ0IDA4_9GAMM</name>
<keyword evidence="9" id="KW-1185">Reference proteome</keyword>
<sequence>MSAPQHPKVLLERLVERHAGEREGPSSCGRRVPVAHYTDEHRFAQERDALFRGLPQIVAHGTQIASPGDVIAYDWLGLPLLTMRDQNGEVGTFMNVCRHRGMRLLKDQGSYQLKSLICPYHTWTYGLDGKLRNVPRIESFSDLNTEEHGLISLPTEERHGLIWVQAAVNTSMDLDTHLAGLGSDLSLFGFDDAHFFRQSIKRVPCNWKLIQDAFLDGYHVVRLHKNTVGGFFPDAMAESDHVGRHIRNAVARKEIKETSDPNHEELDLRRHATFSYTLFPNSVLIMHPDYNSIISLFPQSADETIFVHSMLLPSAVESDAERDHYDRSFSLIDEGVFEAEDLHVCIEAQRGFASGANDSLLFGGLESAAAEFHGLIADALPSETLAQV</sequence>
<keyword evidence="2" id="KW-0001">2Fe-2S</keyword>
<dbReference type="Gene3D" id="3.90.380.10">
    <property type="entry name" value="Naphthalene 1,2-dioxygenase Alpha Subunit, Chain A, domain 1"/>
    <property type="match status" value="2"/>
</dbReference>
<evidence type="ECO:0000259" key="7">
    <source>
        <dbReference type="PROSITE" id="PS51296"/>
    </source>
</evidence>